<accession>A0A5D3BD90</accession>
<dbReference type="AlphaFoldDB" id="A0A5D3BD90"/>
<name>A0A5D3BD90_CUCMM</name>
<dbReference type="SUPFAM" id="SSF54786">
    <property type="entry name" value="YcfA/nrd intein domain"/>
    <property type="match status" value="1"/>
</dbReference>
<gene>
    <name evidence="1" type="ORF">E5676_scaffold28408G00010</name>
</gene>
<dbReference type="Proteomes" id="UP000321947">
    <property type="component" value="Unassembled WGS sequence"/>
</dbReference>
<reference evidence="1 2" key="1">
    <citation type="submission" date="2019-08" db="EMBL/GenBank/DDBJ databases">
        <title>Draft genome sequences of two oriental melons (Cucumis melo L. var makuwa).</title>
        <authorList>
            <person name="Kwon S.-Y."/>
        </authorList>
    </citation>
    <scope>NUCLEOTIDE SEQUENCE [LARGE SCALE GENOMIC DNA]</scope>
    <source>
        <strain evidence="2">cv. Chang Bougi</strain>
        <tissue evidence="1">Leaf</tissue>
    </source>
</reference>
<dbReference type="GO" id="GO:0003729">
    <property type="term" value="F:mRNA binding"/>
    <property type="evidence" value="ECO:0007669"/>
    <property type="project" value="InterPro"/>
</dbReference>
<comment type="caution">
    <text evidence="1">The sequence shown here is derived from an EMBL/GenBank/DDBJ whole genome shotgun (WGS) entry which is preliminary data.</text>
</comment>
<evidence type="ECO:0000313" key="2">
    <source>
        <dbReference type="Proteomes" id="UP000321947"/>
    </source>
</evidence>
<dbReference type="InterPro" id="IPR012933">
    <property type="entry name" value="HicA_mRNA_interferase"/>
</dbReference>
<dbReference type="Pfam" id="PF07927">
    <property type="entry name" value="HicA_toxin"/>
    <property type="match status" value="1"/>
</dbReference>
<evidence type="ECO:0000313" key="1">
    <source>
        <dbReference type="EMBL" id="TYJ96959.1"/>
    </source>
</evidence>
<sequence>MSKTEKLLAKLINGHSTFTWSELVTLLGRLGYSQLEGSGSRIKFDNGDPNALINLHKPHPGNEIKTYARRQIIEQLKKGGLIQ</sequence>
<proteinExistence type="predicted"/>
<keyword evidence="1" id="KW-0413">Isomerase</keyword>
<organism evidence="1 2">
    <name type="scientific">Cucumis melo var. makuwa</name>
    <name type="common">Oriental melon</name>
    <dbReference type="NCBI Taxonomy" id="1194695"/>
    <lineage>
        <taxon>Eukaryota</taxon>
        <taxon>Viridiplantae</taxon>
        <taxon>Streptophyta</taxon>
        <taxon>Embryophyta</taxon>
        <taxon>Tracheophyta</taxon>
        <taxon>Spermatophyta</taxon>
        <taxon>Magnoliopsida</taxon>
        <taxon>eudicotyledons</taxon>
        <taxon>Gunneridae</taxon>
        <taxon>Pentapetalae</taxon>
        <taxon>rosids</taxon>
        <taxon>fabids</taxon>
        <taxon>Cucurbitales</taxon>
        <taxon>Cucurbitaceae</taxon>
        <taxon>Benincaseae</taxon>
        <taxon>Cucumis</taxon>
    </lineage>
</organism>
<protein>
    <submittedName>
        <fullName evidence="1">Hexulose-6-phosphate isomerase</fullName>
    </submittedName>
</protein>
<dbReference type="GO" id="GO:0016853">
    <property type="term" value="F:isomerase activity"/>
    <property type="evidence" value="ECO:0007669"/>
    <property type="project" value="UniProtKB-KW"/>
</dbReference>
<dbReference type="EMBL" id="SSTD01019092">
    <property type="protein sequence ID" value="TYJ96959.1"/>
    <property type="molecule type" value="Genomic_DNA"/>
</dbReference>